<dbReference type="Proteomes" id="UP000828941">
    <property type="component" value="Chromosome 13"/>
</dbReference>
<accession>A0ACB9KUL8</accession>
<protein>
    <submittedName>
        <fullName evidence="1">Uncharacterized protein</fullName>
    </submittedName>
</protein>
<keyword evidence="2" id="KW-1185">Reference proteome</keyword>
<evidence type="ECO:0000313" key="1">
    <source>
        <dbReference type="EMBL" id="KAI4300763.1"/>
    </source>
</evidence>
<sequence>MTDSGILCCYSLLLLEDGTKNPIQSNEDAEGPGPSNKEGNWFQLGNNRFRVKTIEIYNKLGKELEKLGYVADVSFALITRSYGEEKYQTIRYHGERAAIKSDNWRRSLPLHAATDQPVSISNVACISNALRKDELGMEIMQITIPTTLALAADPIASLIDTAYIGRLGPIELAAVGVSIAIYNQVSKIAIIPLVSVTTSLVAEEDAAEKLSTQLVEMETLIGISTDNLGTDKLNVEKQNEQADCSSSSIQIDKVTKHEHQRCHIPSASSALVVGGVLGLLQALFLIFAANPLFNYMGIESNSPMLKPAGQYLMLRSLGAPAVILSMSMQGVFRGIKDTKTPLYATIIGDAANIILDPIFMFTLKLGIKGAAMAHVISQYLMSVMLLWSLMKQVDLLPPSTKDLKFGKILKNGFLLLVRVVAVTFCVTLAASFAARQGSTTMAAFQICLQVWMATSLIADGLAVAGQTILASAFASKNYDKVIASASRVLQLGLILGLVLCLLLFSLLPIASGLFTNDINVLQLLSVGIPYVAATQPINALAFVFDGVNYGASDFMYSAYSMLMVAIVSIFCLYVLSSTYGFAGIWIALSIYMSLRAFAGFWRIGTRTGPWSFI</sequence>
<evidence type="ECO:0000313" key="2">
    <source>
        <dbReference type="Proteomes" id="UP000828941"/>
    </source>
</evidence>
<reference evidence="1 2" key="1">
    <citation type="journal article" date="2022" name="DNA Res.">
        <title>Chromosomal-level genome assembly of the orchid tree Bauhinia variegata (Leguminosae; Cercidoideae) supports the allotetraploid origin hypothesis of Bauhinia.</title>
        <authorList>
            <person name="Zhong Y."/>
            <person name="Chen Y."/>
            <person name="Zheng D."/>
            <person name="Pang J."/>
            <person name="Liu Y."/>
            <person name="Luo S."/>
            <person name="Meng S."/>
            <person name="Qian L."/>
            <person name="Wei D."/>
            <person name="Dai S."/>
            <person name="Zhou R."/>
        </authorList>
    </citation>
    <scope>NUCLEOTIDE SEQUENCE [LARGE SCALE GENOMIC DNA]</scope>
    <source>
        <strain evidence="1">BV-YZ2020</strain>
    </source>
</reference>
<comment type="caution">
    <text evidence="1">The sequence shown here is derived from an EMBL/GenBank/DDBJ whole genome shotgun (WGS) entry which is preliminary data.</text>
</comment>
<dbReference type="EMBL" id="CM039438">
    <property type="protein sequence ID" value="KAI4300763.1"/>
    <property type="molecule type" value="Genomic_DNA"/>
</dbReference>
<proteinExistence type="predicted"/>
<gene>
    <name evidence="1" type="ORF">L6164_034101</name>
</gene>
<organism evidence="1 2">
    <name type="scientific">Bauhinia variegata</name>
    <name type="common">Purple orchid tree</name>
    <name type="synonym">Phanera variegata</name>
    <dbReference type="NCBI Taxonomy" id="167791"/>
    <lineage>
        <taxon>Eukaryota</taxon>
        <taxon>Viridiplantae</taxon>
        <taxon>Streptophyta</taxon>
        <taxon>Embryophyta</taxon>
        <taxon>Tracheophyta</taxon>
        <taxon>Spermatophyta</taxon>
        <taxon>Magnoliopsida</taxon>
        <taxon>eudicotyledons</taxon>
        <taxon>Gunneridae</taxon>
        <taxon>Pentapetalae</taxon>
        <taxon>rosids</taxon>
        <taxon>fabids</taxon>
        <taxon>Fabales</taxon>
        <taxon>Fabaceae</taxon>
        <taxon>Cercidoideae</taxon>
        <taxon>Cercideae</taxon>
        <taxon>Bauhiniinae</taxon>
        <taxon>Bauhinia</taxon>
    </lineage>
</organism>
<name>A0ACB9KUL8_BAUVA</name>